<proteinExistence type="predicted"/>
<keyword evidence="2" id="KW-0472">Membrane</keyword>
<gene>
    <name evidence="3" type="ORF">HLI17_19910</name>
</gene>
<dbReference type="EMBL" id="JABEQY010000017">
    <property type="protein sequence ID" value="NNH65527.1"/>
    <property type="molecule type" value="Genomic_DNA"/>
</dbReference>
<sequence length="122" mass="12731">MNLSNSAEAPPRITPSRSFAAWLSAAVRGRRRFVALAALVLVLDAALNWTWLVAAGVAPLLVSALPCVAMCALGLCMNCMAGRQDKKSPAIRPETEFEPLSIGPSGSCCSSGQEGTATAVER</sequence>
<evidence type="ECO:0000313" key="3">
    <source>
        <dbReference type="EMBL" id="NNH65527.1"/>
    </source>
</evidence>
<keyword evidence="2" id="KW-1133">Transmembrane helix</keyword>
<dbReference type="RefSeq" id="WP_170276924.1">
    <property type="nucleotide sequence ID" value="NZ_JABEQY010000017.1"/>
</dbReference>
<feature type="transmembrane region" description="Helical" evidence="2">
    <location>
        <begin position="57"/>
        <end position="77"/>
    </location>
</feature>
<feature type="transmembrane region" description="Helical" evidence="2">
    <location>
        <begin position="33"/>
        <end position="51"/>
    </location>
</feature>
<comment type="caution">
    <text evidence="3">The sequence shown here is derived from an EMBL/GenBank/DDBJ whole genome shotgun (WGS) entry which is preliminary data.</text>
</comment>
<reference evidence="3 4" key="1">
    <citation type="submission" date="2020-04" db="EMBL/GenBank/DDBJ databases">
        <title>Rhizobium bacterial biofertilizers improve the content of phenolic compounds of Lactuca sativa L. under non-saline and saline-stress conditions.</title>
        <authorList>
            <person name="Ayuso-Calles M."/>
            <person name="Garcia-Estevez I."/>
            <person name="Jimenez-Gomez A."/>
            <person name="Flores-Felix J.D."/>
            <person name="Escribano-Bailon M."/>
            <person name="Rivas R."/>
        </authorList>
    </citation>
    <scope>NUCLEOTIDE SEQUENCE [LARGE SCALE GENOMIC DNA]</scope>
    <source>
        <strain evidence="3 4">GPTR02</strain>
    </source>
</reference>
<evidence type="ECO:0000313" key="4">
    <source>
        <dbReference type="Proteomes" id="UP000530654"/>
    </source>
</evidence>
<accession>A0A7Y2R791</accession>
<evidence type="ECO:0000256" key="2">
    <source>
        <dbReference type="SAM" id="Phobius"/>
    </source>
</evidence>
<evidence type="ECO:0000256" key="1">
    <source>
        <dbReference type="SAM" id="MobiDB-lite"/>
    </source>
</evidence>
<feature type="region of interest" description="Disordered" evidence="1">
    <location>
        <begin position="87"/>
        <end position="122"/>
    </location>
</feature>
<keyword evidence="2" id="KW-0812">Transmembrane</keyword>
<organism evidence="3 4">
    <name type="scientific">Rhizobium laguerreae</name>
    <dbReference type="NCBI Taxonomy" id="1076926"/>
    <lineage>
        <taxon>Bacteria</taxon>
        <taxon>Pseudomonadati</taxon>
        <taxon>Pseudomonadota</taxon>
        <taxon>Alphaproteobacteria</taxon>
        <taxon>Hyphomicrobiales</taxon>
        <taxon>Rhizobiaceae</taxon>
        <taxon>Rhizobium/Agrobacterium group</taxon>
        <taxon>Rhizobium</taxon>
    </lineage>
</organism>
<name>A0A7Y2R791_9HYPH</name>
<protein>
    <submittedName>
        <fullName evidence="3">Uncharacterized protein</fullName>
    </submittedName>
</protein>
<dbReference type="Proteomes" id="UP000530654">
    <property type="component" value="Unassembled WGS sequence"/>
</dbReference>
<dbReference type="AlphaFoldDB" id="A0A7Y2R791"/>